<keyword evidence="1" id="KW-0732">Signal</keyword>
<proteinExistence type="predicted"/>
<dbReference type="RefSeq" id="WP_353892422.1">
    <property type="nucleotide sequence ID" value="NZ_CP159485.1"/>
</dbReference>
<reference evidence="2" key="1">
    <citation type="journal article" date="2018" name="Antonie Van Leeuwenhoek">
        <title>Proteinivorax hydrogeniformans sp. nov., an anaerobic, haloalkaliphilic bacterium fermenting proteinaceous compounds with high hydrogen production.</title>
        <authorList>
            <person name="Boltyanskaya Y."/>
            <person name="Detkova E."/>
            <person name="Pimenov N."/>
            <person name="Kevbrin V."/>
        </authorList>
    </citation>
    <scope>NUCLEOTIDE SEQUENCE</scope>
    <source>
        <strain evidence="2">Z-710</strain>
    </source>
</reference>
<dbReference type="Pfam" id="PF12389">
    <property type="entry name" value="Peptidase_M73"/>
    <property type="match status" value="1"/>
</dbReference>
<dbReference type="NCBIfam" id="TIGR04088">
    <property type="entry name" value="cognate_SipW"/>
    <property type="match status" value="1"/>
</dbReference>
<sequence length="272" mass="29586">MKKVLIVALACMLAFGGGLATWAWFTSSATSTDNTFTAGTLKVNESGVSVTETGTVDIQNLQPGDQTKLEFDVINDGTLEFKYRFRLGELEGGLVGGENPLLVSVDGEDWGQISTEYFEDDGYTLAKGKRSIKKLYVKMPKLAGNEYQGETASFKIIIEATQNVEGATFPNEKPDPEPNIPNVVVENLSVETVLKGGLFPILLIDGTAIIEENGNFVPGSGDILIYRDATGAFYDKSRIKDDGSFTIRFNADWEGEYAVFEFNGGTVKAMIQ</sequence>
<dbReference type="InterPro" id="IPR022121">
    <property type="entry name" value="Peptidase_M73_camelysin"/>
</dbReference>
<reference evidence="2" key="2">
    <citation type="submission" date="2024-06" db="EMBL/GenBank/DDBJ databases">
        <authorList>
            <person name="Petrova K.O."/>
            <person name="Toshchakov S.V."/>
            <person name="Boltjanskaja Y.V."/>
            <person name="Kevbrin V.V."/>
        </authorList>
    </citation>
    <scope>NUCLEOTIDE SEQUENCE</scope>
    <source>
        <strain evidence="2">Z-710</strain>
    </source>
</reference>
<accession>A0AAU8HQM3</accession>
<name>A0AAU8HQM3_9FIRM</name>
<evidence type="ECO:0000256" key="1">
    <source>
        <dbReference type="SAM" id="SignalP"/>
    </source>
</evidence>
<dbReference type="AlphaFoldDB" id="A0AAU8HQM3"/>
<gene>
    <name evidence="2" type="ORF">PRVXH_001769</name>
</gene>
<dbReference type="EMBL" id="CP159485">
    <property type="protein sequence ID" value="XCI27845.1"/>
    <property type="molecule type" value="Genomic_DNA"/>
</dbReference>
<protein>
    <submittedName>
        <fullName evidence="2">TasA family protein</fullName>
    </submittedName>
</protein>
<dbReference type="InterPro" id="IPR023833">
    <property type="entry name" value="Signal_pept_SipW-depend-type"/>
</dbReference>
<feature type="signal peptide" evidence="1">
    <location>
        <begin position="1"/>
        <end position="20"/>
    </location>
</feature>
<evidence type="ECO:0000313" key="2">
    <source>
        <dbReference type="EMBL" id="XCI27845.1"/>
    </source>
</evidence>
<organism evidence="2">
    <name type="scientific">Proteinivorax hydrogeniformans</name>
    <dbReference type="NCBI Taxonomy" id="1826727"/>
    <lineage>
        <taxon>Bacteria</taxon>
        <taxon>Bacillati</taxon>
        <taxon>Bacillota</taxon>
        <taxon>Clostridia</taxon>
        <taxon>Eubacteriales</taxon>
        <taxon>Proteinivoracaceae</taxon>
        <taxon>Proteinivorax</taxon>
    </lineage>
</organism>
<feature type="chain" id="PRO_5043795681" evidence="1">
    <location>
        <begin position="21"/>
        <end position="272"/>
    </location>
</feature>